<keyword evidence="6" id="KW-1185">Reference proteome</keyword>
<feature type="domain" description="ABC transporter" evidence="4">
    <location>
        <begin position="5"/>
        <end position="233"/>
    </location>
</feature>
<gene>
    <name evidence="5" type="ORF">GGQ83_001625</name>
</gene>
<reference evidence="5 6" key="1">
    <citation type="submission" date="2020-08" db="EMBL/GenBank/DDBJ databases">
        <title>Genomic Encyclopedia of Type Strains, Phase IV (KMG-IV): sequencing the most valuable type-strain genomes for metagenomic binning, comparative biology and taxonomic classification.</title>
        <authorList>
            <person name="Goeker M."/>
        </authorList>
    </citation>
    <scope>NUCLEOTIDE SEQUENCE [LARGE SCALE GENOMIC DNA]</scope>
    <source>
        <strain evidence="5 6">DSM 19979</strain>
    </source>
</reference>
<dbReference type="AlphaFoldDB" id="A0A840A802"/>
<dbReference type="Pfam" id="PF00005">
    <property type="entry name" value="ABC_tran"/>
    <property type="match status" value="1"/>
</dbReference>
<evidence type="ECO:0000256" key="3">
    <source>
        <dbReference type="ARBA" id="ARBA00022840"/>
    </source>
</evidence>
<dbReference type="GO" id="GO:0005524">
    <property type="term" value="F:ATP binding"/>
    <property type="evidence" value="ECO:0007669"/>
    <property type="project" value="UniProtKB-KW"/>
</dbReference>
<dbReference type="RefSeq" id="WP_184383272.1">
    <property type="nucleotide sequence ID" value="NZ_JACIDJ010000002.1"/>
</dbReference>
<dbReference type="InterPro" id="IPR003439">
    <property type="entry name" value="ABC_transporter-like_ATP-bd"/>
</dbReference>
<dbReference type="InterPro" id="IPR008995">
    <property type="entry name" value="Mo/tungstate-bd_C_term_dom"/>
</dbReference>
<dbReference type="PANTHER" id="PTHR42781:SF4">
    <property type="entry name" value="SPERMIDINE_PUTRESCINE IMPORT ATP-BINDING PROTEIN POTA"/>
    <property type="match status" value="1"/>
</dbReference>
<comment type="caution">
    <text evidence="5">The sequence shown here is derived from an EMBL/GenBank/DDBJ whole genome shotgun (WGS) entry which is preliminary data.</text>
</comment>
<organism evidence="5 6">
    <name type="scientific">Roseococcus suduntuyensis</name>
    <dbReference type="NCBI Taxonomy" id="455361"/>
    <lineage>
        <taxon>Bacteria</taxon>
        <taxon>Pseudomonadati</taxon>
        <taxon>Pseudomonadota</taxon>
        <taxon>Alphaproteobacteria</taxon>
        <taxon>Acetobacterales</taxon>
        <taxon>Roseomonadaceae</taxon>
        <taxon>Roseococcus</taxon>
    </lineage>
</organism>
<dbReference type="GO" id="GO:0022857">
    <property type="term" value="F:transmembrane transporter activity"/>
    <property type="evidence" value="ECO:0007669"/>
    <property type="project" value="InterPro"/>
</dbReference>
<dbReference type="GO" id="GO:0015697">
    <property type="term" value="P:quaternary ammonium group transport"/>
    <property type="evidence" value="ECO:0007669"/>
    <property type="project" value="UniProtKB-ARBA"/>
</dbReference>
<dbReference type="GO" id="GO:0016887">
    <property type="term" value="F:ATP hydrolysis activity"/>
    <property type="evidence" value="ECO:0007669"/>
    <property type="project" value="InterPro"/>
</dbReference>
<dbReference type="PANTHER" id="PTHR42781">
    <property type="entry name" value="SPERMIDINE/PUTRESCINE IMPORT ATP-BINDING PROTEIN POTA"/>
    <property type="match status" value="1"/>
</dbReference>
<evidence type="ECO:0000313" key="6">
    <source>
        <dbReference type="Proteomes" id="UP000553193"/>
    </source>
</evidence>
<dbReference type="Pfam" id="PF08402">
    <property type="entry name" value="TOBE_2"/>
    <property type="match status" value="1"/>
</dbReference>
<accession>A0A840A802</accession>
<dbReference type="Gene3D" id="3.40.50.300">
    <property type="entry name" value="P-loop containing nucleotide triphosphate hydrolases"/>
    <property type="match status" value="1"/>
</dbReference>
<evidence type="ECO:0000313" key="5">
    <source>
        <dbReference type="EMBL" id="MBB3898188.1"/>
    </source>
</evidence>
<evidence type="ECO:0000256" key="1">
    <source>
        <dbReference type="ARBA" id="ARBA00022448"/>
    </source>
</evidence>
<keyword evidence="1" id="KW-0813">Transport</keyword>
<dbReference type="Proteomes" id="UP000553193">
    <property type="component" value="Unassembled WGS sequence"/>
</dbReference>
<dbReference type="InterPro" id="IPR027417">
    <property type="entry name" value="P-loop_NTPase"/>
</dbReference>
<evidence type="ECO:0000256" key="2">
    <source>
        <dbReference type="ARBA" id="ARBA00022741"/>
    </source>
</evidence>
<keyword evidence="2" id="KW-0547">Nucleotide-binding</keyword>
<dbReference type="PROSITE" id="PS00211">
    <property type="entry name" value="ABC_TRANSPORTER_1"/>
    <property type="match status" value="1"/>
</dbReference>
<dbReference type="InterPro" id="IPR013611">
    <property type="entry name" value="Transp-assoc_OB_typ2"/>
</dbReference>
<dbReference type="InterPro" id="IPR003593">
    <property type="entry name" value="AAA+_ATPase"/>
</dbReference>
<sequence>MPPHLEVRGLERRFGATRAVADCSFSLARGEVFALLGPSGCGKTTLLNLLAGFELPDAGEVLLDGVSIGDQPAHRRGIGVVFQSYALFPHMTVASNIAYGLKRLRGAERDARVAECVALLKLEGLEGRYPAALSGGQKQRVAVARALAPRPALLLLDEAFSALDRNLREATQVELSLLLRRLGITTILVTHDQREAFSLADRIAVMEGGRIVQQGPAREVYGQPVSAFVHGFLGTANTAPGRVAGGVARIEGGIAFPTPERRDGPIMARLRSEDVRLSPIPTPVHGDAPGTVALATFMGTAERYVVELAGQRWVVDAAADAPVLTLGQSVFLEFDPARCHITAEGA</sequence>
<dbReference type="PROSITE" id="PS50893">
    <property type="entry name" value="ABC_TRANSPORTER_2"/>
    <property type="match status" value="1"/>
</dbReference>
<keyword evidence="3" id="KW-0067">ATP-binding</keyword>
<dbReference type="GO" id="GO:0043190">
    <property type="term" value="C:ATP-binding cassette (ABC) transporter complex"/>
    <property type="evidence" value="ECO:0007669"/>
    <property type="project" value="InterPro"/>
</dbReference>
<dbReference type="SUPFAM" id="SSF52540">
    <property type="entry name" value="P-loop containing nucleoside triphosphate hydrolases"/>
    <property type="match status" value="1"/>
</dbReference>
<protein>
    <submittedName>
        <fullName evidence="5">ABC-type Fe3+/spermidine/putrescine transport system ATPase subunit</fullName>
    </submittedName>
</protein>
<dbReference type="SUPFAM" id="SSF50331">
    <property type="entry name" value="MOP-like"/>
    <property type="match status" value="1"/>
</dbReference>
<name>A0A840A802_9PROT</name>
<proteinExistence type="predicted"/>
<dbReference type="FunFam" id="3.40.50.300:FF:000425">
    <property type="entry name" value="Probable ABC transporter, ATP-binding subunit"/>
    <property type="match status" value="1"/>
</dbReference>
<dbReference type="SMART" id="SM00382">
    <property type="entry name" value="AAA"/>
    <property type="match status" value="1"/>
</dbReference>
<dbReference type="InterPro" id="IPR050093">
    <property type="entry name" value="ABC_SmlMolc_Importer"/>
</dbReference>
<evidence type="ECO:0000259" key="4">
    <source>
        <dbReference type="PROSITE" id="PS50893"/>
    </source>
</evidence>
<dbReference type="InterPro" id="IPR017871">
    <property type="entry name" value="ABC_transporter-like_CS"/>
</dbReference>
<dbReference type="EMBL" id="JACIDJ010000002">
    <property type="protein sequence ID" value="MBB3898188.1"/>
    <property type="molecule type" value="Genomic_DNA"/>
</dbReference>